<protein>
    <submittedName>
        <fullName evidence="3">Uncharacterized protein</fullName>
    </submittedName>
</protein>
<evidence type="ECO:0000256" key="1">
    <source>
        <dbReference type="SAM" id="MobiDB-lite"/>
    </source>
</evidence>
<keyword evidence="2" id="KW-0732">Signal</keyword>
<evidence type="ECO:0000256" key="2">
    <source>
        <dbReference type="SAM" id="SignalP"/>
    </source>
</evidence>
<evidence type="ECO:0000313" key="3">
    <source>
        <dbReference type="EMBL" id="MCR6095620.1"/>
    </source>
</evidence>
<feature type="chain" id="PRO_5040121412" evidence="2">
    <location>
        <begin position="29"/>
        <end position="365"/>
    </location>
</feature>
<dbReference type="EMBL" id="JABXYM010000001">
    <property type="protein sequence ID" value="MCR6095620.1"/>
    <property type="molecule type" value="Genomic_DNA"/>
</dbReference>
<comment type="caution">
    <text evidence="3">The sequence shown here is derived from an EMBL/GenBank/DDBJ whole genome shotgun (WGS) entry which is preliminary data.</text>
</comment>
<dbReference type="RefSeq" id="WP_257820378.1">
    <property type="nucleotide sequence ID" value="NZ_JABXYM010000001.1"/>
</dbReference>
<gene>
    <name evidence="3" type="ORF">HXA33_03615</name>
</gene>
<organism evidence="3 4">
    <name type="scientific">Salipaludibacillus agaradhaerens</name>
    <name type="common">Bacillus agaradhaerens</name>
    <dbReference type="NCBI Taxonomy" id="76935"/>
    <lineage>
        <taxon>Bacteria</taxon>
        <taxon>Bacillati</taxon>
        <taxon>Bacillota</taxon>
        <taxon>Bacilli</taxon>
        <taxon>Bacillales</taxon>
        <taxon>Bacillaceae</taxon>
    </lineage>
</organism>
<dbReference type="Proteomes" id="UP001057753">
    <property type="component" value="Unassembled WGS sequence"/>
</dbReference>
<feature type="region of interest" description="Disordered" evidence="1">
    <location>
        <begin position="34"/>
        <end position="67"/>
    </location>
</feature>
<feature type="signal peptide" evidence="2">
    <location>
        <begin position="1"/>
        <end position="28"/>
    </location>
</feature>
<proteinExistence type="predicted"/>
<dbReference type="AlphaFoldDB" id="A0A9Q4B082"/>
<feature type="compositionally biased region" description="Acidic residues" evidence="1">
    <location>
        <begin position="34"/>
        <end position="51"/>
    </location>
</feature>
<sequence>MEKKTPFYKKKWFIIVAAIFVFSGFVNALSEDEDAAESEEINEEEQNEENSNENKENNNASEEESDENIDLFTVEINESISISNETVTISGDTNLLNGTLLYFEIVNSTNDSIIDGDFEIEDGSFDEVISIEELPNGEIEVFVSFDPSLQTDELQEVYGSEGQLLDGDRLESLNSPYDSKGITFSDHYIKSVAISFSGTGDTATELFNLSDGFAVLEFTHSGSSNFIVELKNESGASELVVNHIGSYEGANFELIPQSGDYLLDISADGEWSAEINQSYPSEIDDEPHSLSGKGDDVIFVNLENGLKRFEFTHDGDSNFIVLVNGQTLLVNEIGNYSGSTTETVQDSAAYAFEINADGNWTIEIE</sequence>
<keyword evidence="4" id="KW-1185">Reference proteome</keyword>
<name>A0A9Q4B082_SALAG</name>
<evidence type="ECO:0000313" key="4">
    <source>
        <dbReference type="Proteomes" id="UP001057753"/>
    </source>
</evidence>
<accession>A0A9Q4B082</accession>
<reference evidence="3" key="1">
    <citation type="submission" date="2020-06" db="EMBL/GenBank/DDBJ databases">
        <title>Insight into the genomes of haloalkaliphilic bacilli from Kenyan soda lakes.</title>
        <authorList>
            <person name="Mwirichia R."/>
            <person name="Villamizar G.C."/>
            <person name="Poehlein A."/>
            <person name="Mugweru J."/>
            <person name="Kipnyargis A."/>
            <person name="Kiplimo D."/>
            <person name="Orwa P."/>
            <person name="Daniel R."/>
        </authorList>
    </citation>
    <scope>NUCLEOTIDE SEQUENCE</scope>
    <source>
        <strain evidence="3">B1096_S55</strain>
    </source>
</reference>